<proteinExistence type="predicted"/>
<comment type="subcellular location">
    <subcellularLocation>
        <location evidence="1">Cell membrane</location>
        <topology evidence="1">Multi-pass membrane protein</topology>
    </subcellularLocation>
</comment>
<evidence type="ECO:0000256" key="1">
    <source>
        <dbReference type="ARBA" id="ARBA00004651"/>
    </source>
</evidence>
<evidence type="ECO:0000313" key="5">
    <source>
        <dbReference type="EMBL" id="KAL3279784.1"/>
    </source>
</evidence>
<dbReference type="PANTHER" id="PTHR43294">
    <property type="entry name" value="SODIUM/POTASSIUM-TRANSPORTING ATPASE SUBUNIT ALPHA"/>
    <property type="match status" value="1"/>
</dbReference>
<feature type="transmembrane region" description="Helical" evidence="3">
    <location>
        <begin position="57"/>
        <end position="75"/>
    </location>
</feature>
<dbReference type="PRINTS" id="PR00121">
    <property type="entry name" value="NAKATPASE"/>
</dbReference>
<dbReference type="InterPro" id="IPR050510">
    <property type="entry name" value="Cation_transp_ATPase_P-type"/>
</dbReference>
<evidence type="ECO:0000256" key="3">
    <source>
        <dbReference type="SAM" id="Phobius"/>
    </source>
</evidence>
<comment type="caution">
    <text evidence="5">The sequence shown here is derived from an EMBL/GenBank/DDBJ whole genome shotgun (WGS) entry which is preliminary data.</text>
</comment>
<keyword evidence="3" id="KW-1133">Transmembrane helix</keyword>
<protein>
    <recommendedName>
        <fullName evidence="4">Cation-transporting P-type ATPase N-terminal domain-containing protein</fullName>
    </recommendedName>
</protein>
<dbReference type="PANTHER" id="PTHR43294:SF13">
    <property type="entry name" value="SODIUM_POTASSIUM-TRANSPORTING ATPASE SUBUNIT ALPHA"/>
    <property type="match status" value="1"/>
</dbReference>
<dbReference type="EMBL" id="JABFTP020000124">
    <property type="protein sequence ID" value="KAL3279784.1"/>
    <property type="molecule type" value="Genomic_DNA"/>
</dbReference>
<dbReference type="SUPFAM" id="SSF81665">
    <property type="entry name" value="Calcium ATPase, transmembrane domain M"/>
    <property type="match status" value="1"/>
</dbReference>
<keyword evidence="3" id="KW-0812">Transmembrane</keyword>
<accession>A0ABD2NMM5</accession>
<dbReference type="InterPro" id="IPR023298">
    <property type="entry name" value="ATPase_P-typ_TM_dom_sf"/>
</dbReference>
<dbReference type="Proteomes" id="UP001516400">
    <property type="component" value="Unassembled WGS sequence"/>
</dbReference>
<evidence type="ECO:0000259" key="4">
    <source>
        <dbReference type="SMART" id="SM00831"/>
    </source>
</evidence>
<name>A0ABD2NMM5_9CUCU</name>
<dbReference type="GO" id="GO:0005886">
    <property type="term" value="C:plasma membrane"/>
    <property type="evidence" value="ECO:0007669"/>
    <property type="project" value="UniProtKB-SubCell"/>
</dbReference>
<keyword evidence="2" id="KW-1003">Cell membrane</keyword>
<dbReference type="SMART" id="SM00831">
    <property type="entry name" value="Cation_ATPase_N"/>
    <property type="match status" value="1"/>
</dbReference>
<evidence type="ECO:0000313" key="6">
    <source>
        <dbReference type="Proteomes" id="UP001516400"/>
    </source>
</evidence>
<dbReference type="Pfam" id="PF00690">
    <property type="entry name" value="Cation_ATPase_N"/>
    <property type="match status" value="1"/>
</dbReference>
<keyword evidence="6" id="KW-1185">Reference proteome</keyword>
<dbReference type="Gene3D" id="2.70.150.10">
    <property type="entry name" value="Calcium-transporting ATPase, cytoplasmic transduction domain A"/>
    <property type="match status" value="1"/>
</dbReference>
<gene>
    <name evidence="5" type="ORF">HHI36_017292</name>
</gene>
<reference evidence="5 6" key="1">
    <citation type="journal article" date="2021" name="BMC Biol.">
        <title>Horizontally acquired antibacterial genes associated with adaptive radiation of ladybird beetles.</title>
        <authorList>
            <person name="Li H.S."/>
            <person name="Tang X.F."/>
            <person name="Huang Y.H."/>
            <person name="Xu Z.Y."/>
            <person name="Chen M.L."/>
            <person name="Du X.Y."/>
            <person name="Qiu B.Y."/>
            <person name="Chen P.T."/>
            <person name="Zhang W."/>
            <person name="Slipinski A."/>
            <person name="Escalona H.E."/>
            <person name="Waterhouse R.M."/>
            <person name="Zwick A."/>
            <person name="Pang H."/>
        </authorList>
    </citation>
    <scope>NUCLEOTIDE SEQUENCE [LARGE SCALE GENOMIC DNA]</scope>
    <source>
        <strain evidence="5">SYSU2018</strain>
    </source>
</reference>
<dbReference type="AlphaFoldDB" id="A0ABD2NMM5"/>
<sequence length="114" mass="12823">MTVLIGELCRRLNTDRENGLTTKQAADVLQKTGPNTLTPSTKTPEYIKFLRTITQGFSILLWLGALLCFSAFTIRKLTTHEFDTDNLILGCVLVVVVVVTGIFMYFQEHKSQKV</sequence>
<keyword evidence="3" id="KW-0472">Membrane</keyword>
<organism evidence="5 6">
    <name type="scientific">Cryptolaemus montrouzieri</name>
    <dbReference type="NCBI Taxonomy" id="559131"/>
    <lineage>
        <taxon>Eukaryota</taxon>
        <taxon>Metazoa</taxon>
        <taxon>Ecdysozoa</taxon>
        <taxon>Arthropoda</taxon>
        <taxon>Hexapoda</taxon>
        <taxon>Insecta</taxon>
        <taxon>Pterygota</taxon>
        <taxon>Neoptera</taxon>
        <taxon>Endopterygota</taxon>
        <taxon>Coleoptera</taxon>
        <taxon>Polyphaga</taxon>
        <taxon>Cucujiformia</taxon>
        <taxon>Coccinelloidea</taxon>
        <taxon>Coccinellidae</taxon>
        <taxon>Scymninae</taxon>
        <taxon>Scymnini</taxon>
        <taxon>Cryptolaemus</taxon>
    </lineage>
</organism>
<feature type="transmembrane region" description="Helical" evidence="3">
    <location>
        <begin position="87"/>
        <end position="106"/>
    </location>
</feature>
<evidence type="ECO:0000256" key="2">
    <source>
        <dbReference type="ARBA" id="ARBA00022475"/>
    </source>
</evidence>
<dbReference type="InterPro" id="IPR004014">
    <property type="entry name" value="ATPase_P-typ_cation-transptr_N"/>
</dbReference>
<feature type="domain" description="Cation-transporting P-type ATPase N-terminal" evidence="4">
    <location>
        <begin position="1"/>
        <end position="73"/>
    </location>
</feature>
<dbReference type="Gene3D" id="1.20.1110.10">
    <property type="entry name" value="Calcium-transporting ATPase, transmembrane domain"/>
    <property type="match status" value="1"/>
</dbReference>